<feature type="non-terminal residue" evidence="1">
    <location>
        <position position="1"/>
    </location>
</feature>
<sequence length="46" mass="5240">RMISEFIDQIIIDRRQGHSSSMFNSSDLLDLLLSAVDNEGQPFTNQ</sequence>
<name>A0A820PFF3_9BILA</name>
<comment type="caution">
    <text evidence="1">The sequence shown here is derived from an EMBL/GenBank/DDBJ whole genome shotgun (WGS) entry which is preliminary data.</text>
</comment>
<reference evidence="1" key="1">
    <citation type="submission" date="2021-02" db="EMBL/GenBank/DDBJ databases">
        <authorList>
            <person name="Nowell W R."/>
        </authorList>
    </citation>
    <scope>NUCLEOTIDE SEQUENCE</scope>
</reference>
<protein>
    <submittedName>
        <fullName evidence="1">Uncharacterized protein</fullName>
    </submittedName>
</protein>
<accession>A0A820PFF3</accession>
<dbReference type="EMBL" id="CAJOBE010067061">
    <property type="protein sequence ID" value="CAF4404622.1"/>
    <property type="molecule type" value="Genomic_DNA"/>
</dbReference>
<proteinExistence type="predicted"/>
<gene>
    <name evidence="1" type="ORF">FNK824_LOCUS44073</name>
</gene>
<dbReference type="Proteomes" id="UP000663874">
    <property type="component" value="Unassembled WGS sequence"/>
</dbReference>
<evidence type="ECO:0000313" key="2">
    <source>
        <dbReference type="Proteomes" id="UP000663874"/>
    </source>
</evidence>
<dbReference type="AlphaFoldDB" id="A0A820PFF3"/>
<evidence type="ECO:0000313" key="1">
    <source>
        <dbReference type="EMBL" id="CAF4404622.1"/>
    </source>
</evidence>
<organism evidence="1 2">
    <name type="scientific">Rotaria sordida</name>
    <dbReference type="NCBI Taxonomy" id="392033"/>
    <lineage>
        <taxon>Eukaryota</taxon>
        <taxon>Metazoa</taxon>
        <taxon>Spiralia</taxon>
        <taxon>Gnathifera</taxon>
        <taxon>Rotifera</taxon>
        <taxon>Eurotatoria</taxon>
        <taxon>Bdelloidea</taxon>
        <taxon>Philodinida</taxon>
        <taxon>Philodinidae</taxon>
        <taxon>Rotaria</taxon>
    </lineage>
</organism>